<dbReference type="InterPro" id="IPR011009">
    <property type="entry name" value="Kinase-like_dom_sf"/>
</dbReference>
<dbReference type="EMBL" id="JBHMAX010000007">
    <property type="protein sequence ID" value="MFB9731214.1"/>
    <property type="molecule type" value="Genomic_DNA"/>
</dbReference>
<feature type="compositionally biased region" description="Gly residues" evidence="1">
    <location>
        <begin position="512"/>
        <end position="522"/>
    </location>
</feature>
<organism evidence="3 4">
    <name type="scientific">Ornithinimicrobium kibberense</name>
    <dbReference type="NCBI Taxonomy" id="282060"/>
    <lineage>
        <taxon>Bacteria</taxon>
        <taxon>Bacillati</taxon>
        <taxon>Actinomycetota</taxon>
        <taxon>Actinomycetes</taxon>
        <taxon>Micrococcales</taxon>
        <taxon>Ornithinimicrobiaceae</taxon>
        <taxon>Ornithinimicrobium</taxon>
    </lineage>
</organism>
<feature type="compositionally biased region" description="Polar residues" evidence="1">
    <location>
        <begin position="540"/>
        <end position="550"/>
    </location>
</feature>
<reference evidence="3 4" key="1">
    <citation type="submission" date="2024-09" db="EMBL/GenBank/DDBJ databases">
        <authorList>
            <person name="Sun Q."/>
            <person name="Mori K."/>
        </authorList>
    </citation>
    <scope>NUCLEOTIDE SEQUENCE [LARGE SCALE GENOMIC DNA]</scope>
    <source>
        <strain evidence="3 4">JCM 12763</strain>
    </source>
</reference>
<evidence type="ECO:0000256" key="1">
    <source>
        <dbReference type="SAM" id="MobiDB-lite"/>
    </source>
</evidence>
<evidence type="ECO:0000259" key="2">
    <source>
        <dbReference type="Pfam" id="PF01636"/>
    </source>
</evidence>
<gene>
    <name evidence="3" type="ORF">ACFFN0_04050</name>
</gene>
<feature type="domain" description="Aminoglycoside phosphotransferase" evidence="2">
    <location>
        <begin position="42"/>
        <end position="257"/>
    </location>
</feature>
<dbReference type="SUPFAM" id="SSF56112">
    <property type="entry name" value="Protein kinase-like (PK-like)"/>
    <property type="match status" value="1"/>
</dbReference>
<dbReference type="Gene3D" id="3.90.1200.10">
    <property type="match status" value="1"/>
</dbReference>
<dbReference type="Pfam" id="PF01636">
    <property type="entry name" value="APH"/>
    <property type="match status" value="1"/>
</dbReference>
<dbReference type="Gene3D" id="3.30.200.20">
    <property type="entry name" value="Phosphorylase Kinase, domain 1"/>
    <property type="match status" value="1"/>
</dbReference>
<name>A0ABV5V087_9MICO</name>
<accession>A0ABV5V087</accession>
<feature type="region of interest" description="Disordered" evidence="1">
    <location>
        <begin position="289"/>
        <end position="550"/>
    </location>
</feature>
<feature type="compositionally biased region" description="Acidic residues" evidence="1">
    <location>
        <begin position="374"/>
        <end position="392"/>
    </location>
</feature>
<feature type="compositionally biased region" description="Basic and acidic residues" evidence="1">
    <location>
        <begin position="447"/>
        <end position="461"/>
    </location>
</feature>
<feature type="compositionally biased region" description="Basic and acidic residues" evidence="1">
    <location>
        <begin position="526"/>
        <end position="538"/>
    </location>
</feature>
<dbReference type="Proteomes" id="UP001589613">
    <property type="component" value="Unassembled WGS sequence"/>
</dbReference>
<proteinExistence type="predicted"/>
<comment type="caution">
    <text evidence="3">The sequence shown here is derived from an EMBL/GenBank/DDBJ whole genome shotgun (WGS) entry which is preliminary data.</text>
</comment>
<feature type="compositionally biased region" description="Basic and acidic residues" evidence="1">
    <location>
        <begin position="291"/>
        <end position="306"/>
    </location>
</feature>
<sequence>MRSDLALAALASAAVPGMKPVAVAGIGPADDDSPEEHQLAMVEDTTGRRWLVRAPLTPVAGARLQQHDELVRQLSRHVPFKVPAPVGYADVGRDGRAAVYPFVEGSPVDLRRLPAGPGLASALARAVAAVHNIPRVAFEEQDVPVMDAAGCRQRLIAEVDRAAETGRVPTGLLARWEEAFDAAPLWQFATTPVHGRFRGSTVLVTFGDDDAASGRVVAVTGWEEAGVLDPAVDLAELCAQASPQAWESVLESYTLARAQRPDPYLHVRARLHAEVRALRGLAAAVAEERDEDVRRTEESLRRMDRLTEDDDALVPMTARRAAADGMPRAGTAPATPGTDGAAGLLDTPGPGTSTEPPGVEAPQEPAAPATPEEPVLDDAPDIPPADVDDDVTMEVPVPRQTLADLGEGSPEVGEEAATSDEPADDGPDADAWNEPPAGPGPEEADDERSGDVLEGHGHEQPVEPVGTRRPQLSDAESGPRPGPEDGLDDEHRLAELYGMPAEDAAEADGEGQAHGQGAAGGEGEAEERKSEQRPEVRPTDGSTTPSPGRE</sequence>
<dbReference type="RefSeq" id="WP_337678385.1">
    <property type="nucleotide sequence ID" value="NZ_JBHMAX010000007.1"/>
</dbReference>
<keyword evidence="4" id="KW-1185">Reference proteome</keyword>
<dbReference type="InterPro" id="IPR002575">
    <property type="entry name" value="Aminoglycoside_PTrfase"/>
</dbReference>
<protein>
    <submittedName>
        <fullName evidence="3">Phosphotransferase</fullName>
    </submittedName>
</protein>
<evidence type="ECO:0000313" key="3">
    <source>
        <dbReference type="EMBL" id="MFB9731214.1"/>
    </source>
</evidence>
<feature type="compositionally biased region" description="Low complexity" evidence="1">
    <location>
        <begin position="325"/>
        <end position="373"/>
    </location>
</feature>
<evidence type="ECO:0000313" key="4">
    <source>
        <dbReference type="Proteomes" id="UP001589613"/>
    </source>
</evidence>
<feature type="compositionally biased region" description="Acidic residues" evidence="1">
    <location>
        <begin position="412"/>
        <end position="428"/>
    </location>
</feature>